<gene>
    <name evidence="1" type="ORF">IMCC3135_10140</name>
</gene>
<dbReference type="EMBL" id="CP018632">
    <property type="protein sequence ID" value="ASJ72122.1"/>
    <property type="molecule type" value="Genomic_DNA"/>
</dbReference>
<evidence type="ECO:0000313" key="2">
    <source>
        <dbReference type="Proteomes" id="UP000250079"/>
    </source>
</evidence>
<organism evidence="1 2">
    <name type="scientific">Granulosicoccus antarcticus IMCC3135</name>
    <dbReference type="NCBI Taxonomy" id="1192854"/>
    <lineage>
        <taxon>Bacteria</taxon>
        <taxon>Pseudomonadati</taxon>
        <taxon>Pseudomonadota</taxon>
        <taxon>Gammaproteobacteria</taxon>
        <taxon>Chromatiales</taxon>
        <taxon>Granulosicoccaceae</taxon>
        <taxon>Granulosicoccus</taxon>
    </lineage>
</organism>
<dbReference type="AlphaFoldDB" id="A0A2Z2NL12"/>
<name>A0A2Z2NL12_9GAMM</name>
<evidence type="ECO:0000313" key="1">
    <source>
        <dbReference type="EMBL" id="ASJ72122.1"/>
    </source>
</evidence>
<accession>A0A2Z2NL12</accession>
<dbReference type="Proteomes" id="UP000250079">
    <property type="component" value="Chromosome"/>
</dbReference>
<keyword evidence="2" id="KW-1185">Reference proteome</keyword>
<protein>
    <submittedName>
        <fullName evidence="1">Uncharacterized protein</fullName>
    </submittedName>
</protein>
<sequence length="57" mass="6442">MRENGIVVGSVRTWRCITTKADQLNAVATNELDRDFTATRVNEKWVTDVTFVPTEEG</sequence>
<dbReference type="KEGG" id="gai:IMCC3135_10140"/>
<reference evidence="1 2" key="1">
    <citation type="submission" date="2016-12" db="EMBL/GenBank/DDBJ databases">
        <authorList>
            <person name="Song W.-J."/>
            <person name="Kurnit D.M."/>
        </authorList>
    </citation>
    <scope>NUCLEOTIDE SEQUENCE [LARGE SCALE GENOMIC DNA]</scope>
    <source>
        <strain evidence="1 2">IMCC3135</strain>
    </source>
</reference>
<proteinExistence type="predicted"/>